<keyword evidence="4" id="KW-1185">Reference proteome</keyword>
<dbReference type="InterPro" id="IPR046947">
    <property type="entry name" value="LytR-like"/>
</dbReference>
<evidence type="ECO:0000259" key="2">
    <source>
        <dbReference type="PROSITE" id="PS50930"/>
    </source>
</evidence>
<reference evidence="4" key="1">
    <citation type="journal article" date="2019" name="Int. J. Syst. Evol. Microbiol.">
        <title>The Global Catalogue of Microorganisms (GCM) 10K type strain sequencing project: providing services to taxonomists for standard genome sequencing and annotation.</title>
        <authorList>
            <consortium name="The Broad Institute Genomics Platform"/>
            <consortium name="The Broad Institute Genome Sequencing Center for Infectious Disease"/>
            <person name="Wu L."/>
            <person name="Ma J."/>
        </authorList>
    </citation>
    <scope>NUCLEOTIDE SEQUENCE [LARGE SCALE GENOMIC DNA]</scope>
    <source>
        <strain evidence="4">CGMCC 1.15407</strain>
    </source>
</reference>
<dbReference type="Proteomes" id="UP000647339">
    <property type="component" value="Unassembled WGS sequence"/>
</dbReference>
<sequence length="275" mass="32599">MALDRDHYRETYQSVLLLAGKKYKYDDVYFRASLAFTAALFLSARSLGIPKNFMALYEQSAFYFIVYLSICLISTEYINRTTLFLDQKCDWKLRPYPRTCMQLLLGVCFPFLMVFQFDSRFSEIYDYDLAFPFLGLYLLFVNLYYLCSFLILSYREIPVPEDQYKKSLLVIKGMANKPLPIDQISHIRRDGEHVYIITFNAETYLVQNTLDELQQSLNPKHFFRANRKYIINYSACQHFQPGQHRKLELIITPKTALPITISQQKVKAFKEWMER</sequence>
<dbReference type="Pfam" id="PF04397">
    <property type="entry name" value="LytTR"/>
    <property type="match status" value="1"/>
</dbReference>
<dbReference type="PROSITE" id="PS50930">
    <property type="entry name" value="HTH_LYTTR"/>
    <property type="match status" value="1"/>
</dbReference>
<keyword evidence="1" id="KW-0812">Transmembrane</keyword>
<dbReference type="EMBL" id="BMIU01000021">
    <property type="protein sequence ID" value="GGF44189.1"/>
    <property type="molecule type" value="Genomic_DNA"/>
</dbReference>
<dbReference type="PANTHER" id="PTHR37299:SF1">
    <property type="entry name" value="STAGE 0 SPORULATION PROTEIN A HOMOLOG"/>
    <property type="match status" value="1"/>
</dbReference>
<keyword evidence="1" id="KW-1133">Transmembrane helix</keyword>
<dbReference type="RefSeq" id="WP_137404379.1">
    <property type="nucleotide sequence ID" value="NZ_BMIU01000021.1"/>
</dbReference>
<dbReference type="SMART" id="SM00850">
    <property type="entry name" value="LytTR"/>
    <property type="match status" value="1"/>
</dbReference>
<gene>
    <name evidence="3" type="ORF">GCM10011339_35860</name>
</gene>
<keyword evidence="1" id="KW-0472">Membrane</keyword>
<feature type="transmembrane region" description="Helical" evidence="1">
    <location>
        <begin position="60"/>
        <end position="78"/>
    </location>
</feature>
<feature type="transmembrane region" description="Helical" evidence="1">
    <location>
        <begin position="28"/>
        <end position="48"/>
    </location>
</feature>
<evidence type="ECO:0000256" key="1">
    <source>
        <dbReference type="SAM" id="Phobius"/>
    </source>
</evidence>
<feature type="transmembrane region" description="Helical" evidence="1">
    <location>
        <begin position="129"/>
        <end position="152"/>
    </location>
</feature>
<dbReference type="Gene3D" id="2.40.50.1020">
    <property type="entry name" value="LytTr DNA-binding domain"/>
    <property type="match status" value="1"/>
</dbReference>
<dbReference type="PANTHER" id="PTHR37299">
    <property type="entry name" value="TRANSCRIPTIONAL REGULATOR-RELATED"/>
    <property type="match status" value="1"/>
</dbReference>
<name>A0ABQ1V8J6_9BACT</name>
<evidence type="ECO:0000313" key="4">
    <source>
        <dbReference type="Proteomes" id="UP000647339"/>
    </source>
</evidence>
<organism evidence="3 4">
    <name type="scientific">Echinicola rosea</name>
    <dbReference type="NCBI Taxonomy" id="1807691"/>
    <lineage>
        <taxon>Bacteria</taxon>
        <taxon>Pseudomonadati</taxon>
        <taxon>Bacteroidota</taxon>
        <taxon>Cytophagia</taxon>
        <taxon>Cytophagales</taxon>
        <taxon>Cyclobacteriaceae</taxon>
        <taxon>Echinicola</taxon>
    </lineage>
</organism>
<feature type="domain" description="HTH LytTR-type" evidence="2">
    <location>
        <begin position="168"/>
        <end position="275"/>
    </location>
</feature>
<protein>
    <recommendedName>
        <fullName evidence="2">HTH LytTR-type domain-containing protein</fullName>
    </recommendedName>
</protein>
<accession>A0ABQ1V8J6</accession>
<evidence type="ECO:0000313" key="3">
    <source>
        <dbReference type="EMBL" id="GGF44189.1"/>
    </source>
</evidence>
<comment type="caution">
    <text evidence="3">The sequence shown here is derived from an EMBL/GenBank/DDBJ whole genome shotgun (WGS) entry which is preliminary data.</text>
</comment>
<proteinExistence type="predicted"/>
<dbReference type="InterPro" id="IPR007492">
    <property type="entry name" value="LytTR_DNA-bd_dom"/>
</dbReference>
<feature type="transmembrane region" description="Helical" evidence="1">
    <location>
        <begin position="99"/>
        <end position="117"/>
    </location>
</feature>